<proteinExistence type="predicted"/>
<dbReference type="PIRSF" id="PIRSF018978">
    <property type="entry name" value="tRNA_m1G_mtfrase_arc_prd"/>
    <property type="match status" value="1"/>
</dbReference>
<keyword evidence="2" id="KW-0489">Methyltransferase</keyword>
<dbReference type="EMBL" id="CP077717">
    <property type="protein sequence ID" value="QXJ29523.1"/>
    <property type="molecule type" value="Genomic_DNA"/>
</dbReference>
<reference evidence="2" key="1">
    <citation type="journal article" date="2021" name="Environ. Microbiol.">
        <title>New insights into the diversity and evolution of the archaeal mobilome from three complete genomes of Saccharolobus shibatae.</title>
        <authorList>
            <person name="Medvedeva S."/>
            <person name="Brandt D."/>
            <person name="Cvirkaite-Krupovic V."/>
            <person name="Liu Y."/>
            <person name="Severinov K."/>
            <person name="Ishino S."/>
            <person name="Ishino Y."/>
            <person name="Prangishvili D."/>
            <person name="Kalinowski J."/>
            <person name="Krupovic M."/>
        </authorList>
    </citation>
    <scope>NUCLEOTIDE SEQUENCE</scope>
    <source>
        <strain evidence="2">B12</strain>
    </source>
</reference>
<dbReference type="InterPro" id="IPR016742">
    <property type="entry name" value="tRNA_m1G_mtfrase_arc"/>
</dbReference>
<name>A0A8F5BQB9_SACSH</name>
<dbReference type="GO" id="GO:0032259">
    <property type="term" value="P:methylation"/>
    <property type="evidence" value="ECO:0007669"/>
    <property type="project" value="UniProtKB-KW"/>
</dbReference>
<sequence>MILGKALARYLTNTLGIETLKISTLKKLFKTGYLQSIAINMLLYDYGISKKHDYGKVTSVEEKIKILKGRGEEITDYVLLKNGEIKISSDIIPKSPQFIIDLGNIDLLQDEEKTSLEQQIQVSIKTIREYLFDYNLKLAHTPDSFKLESRNKIEILNHIPKDNAIVLNPYGDTIANEEIIRNTKFFIIGGIVDKGRRLKNATYDLSRKYGYDELPQVKISLRNSTVGVPDRINSIIEILLKVIVGNNLEEAIISTQSNADKVSRLVRELNMLEKFDYDAIIGLKNWLKIDDKLLKLALKKSKFKTHIS</sequence>
<protein>
    <submittedName>
        <fullName evidence="2">tRNA (Adenine(9)-N(1))-methyltransferase</fullName>
        <ecNumber evidence="2">2.1.1.218</ecNumber>
    </submittedName>
</protein>
<dbReference type="Proteomes" id="UP000694018">
    <property type="component" value="Chromosome"/>
</dbReference>
<dbReference type="NCBIfam" id="NF041071">
    <property type="entry name" value="Trm10_mtase_Thprot"/>
    <property type="match status" value="1"/>
</dbReference>
<dbReference type="EC" id="2.1.1.218" evidence="2"/>
<dbReference type="InterPro" id="IPR053623">
    <property type="entry name" value="TRM10_methyltransferase"/>
</dbReference>
<dbReference type="GeneID" id="65563869"/>
<dbReference type="AlphaFoldDB" id="A0A8F5BQB9"/>
<keyword evidence="2" id="KW-0808">Transferase</keyword>
<dbReference type="PROSITE" id="PS51675">
    <property type="entry name" value="SAM_MT_TRM10"/>
    <property type="match status" value="1"/>
</dbReference>
<dbReference type="RefSeq" id="WP_218266246.1">
    <property type="nucleotide sequence ID" value="NZ_CP077717.1"/>
</dbReference>
<evidence type="ECO:0000259" key="1">
    <source>
        <dbReference type="PROSITE" id="PS51675"/>
    </source>
</evidence>
<dbReference type="KEGG" id="sshi:J5U23_02392"/>
<feature type="domain" description="SAM-dependent MTase TRM10-type" evidence="1">
    <location>
        <begin position="84"/>
        <end position="264"/>
    </location>
</feature>
<dbReference type="InterPro" id="IPR028564">
    <property type="entry name" value="MT_TRM10-typ"/>
</dbReference>
<organism evidence="2 3">
    <name type="scientific">Saccharolobus shibatae (strain ATCC 51178 / DSM 5389 / JCM 8931 / NBRC 15437 / B12)</name>
    <name type="common">Sulfolobus shibatae</name>
    <dbReference type="NCBI Taxonomy" id="523848"/>
    <lineage>
        <taxon>Archaea</taxon>
        <taxon>Thermoproteota</taxon>
        <taxon>Thermoprotei</taxon>
        <taxon>Sulfolobales</taxon>
        <taxon>Sulfolobaceae</taxon>
        <taxon>Saccharolobus</taxon>
    </lineage>
</organism>
<evidence type="ECO:0000313" key="2">
    <source>
        <dbReference type="EMBL" id="QXJ29523.1"/>
    </source>
</evidence>
<accession>A0A8F5BQB9</accession>
<gene>
    <name evidence="2" type="ORF">J5U23_02392</name>
</gene>
<dbReference type="OrthoDB" id="14987at2157"/>
<dbReference type="GO" id="GO:0160106">
    <property type="term" value="F:tRNA (adenine(9)-N1)-methyltransferase activity"/>
    <property type="evidence" value="ECO:0007669"/>
    <property type="project" value="UniProtKB-EC"/>
</dbReference>
<evidence type="ECO:0000313" key="3">
    <source>
        <dbReference type="Proteomes" id="UP000694018"/>
    </source>
</evidence>